<dbReference type="AlphaFoldDB" id="A0AAV9JKA0"/>
<sequence>MLCEQERARFMKKMAQVQADQTFVSYRIKNVEVKEISRKIIDRIASGQKQSKDWAAIRQAFDVWFRFGYDGAGDVLDRKVRRQMKIDRGELQVYDDGMRSVLIDDRSDEDEDA</sequence>
<protein>
    <submittedName>
        <fullName evidence="1">Uncharacterized protein</fullName>
    </submittedName>
</protein>
<dbReference type="Proteomes" id="UP001324427">
    <property type="component" value="Unassembled WGS sequence"/>
</dbReference>
<name>A0AAV9JKA0_9PEZI</name>
<evidence type="ECO:0000313" key="1">
    <source>
        <dbReference type="EMBL" id="KAK4545899.1"/>
    </source>
</evidence>
<evidence type="ECO:0000313" key="2">
    <source>
        <dbReference type="Proteomes" id="UP001324427"/>
    </source>
</evidence>
<keyword evidence="2" id="KW-1185">Reference proteome</keyword>
<gene>
    <name evidence="1" type="ORF">LTR36_002463</name>
</gene>
<comment type="caution">
    <text evidence="1">The sequence shown here is derived from an EMBL/GenBank/DDBJ whole genome shotgun (WGS) entry which is preliminary data.</text>
</comment>
<proteinExistence type="predicted"/>
<reference evidence="1 2" key="1">
    <citation type="submission" date="2021-11" db="EMBL/GenBank/DDBJ databases">
        <title>Black yeast isolated from Biological Soil Crust.</title>
        <authorList>
            <person name="Kurbessoian T."/>
        </authorList>
    </citation>
    <scope>NUCLEOTIDE SEQUENCE [LARGE SCALE GENOMIC DNA]</scope>
    <source>
        <strain evidence="1 2">CCFEE 5522</strain>
    </source>
</reference>
<dbReference type="EMBL" id="JAVFHQ010000017">
    <property type="protein sequence ID" value="KAK4545899.1"/>
    <property type="molecule type" value="Genomic_DNA"/>
</dbReference>
<accession>A0AAV9JKA0</accession>
<organism evidence="1 2">
    <name type="scientific">Oleoguttula mirabilis</name>
    <dbReference type="NCBI Taxonomy" id="1507867"/>
    <lineage>
        <taxon>Eukaryota</taxon>
        <taxon>Fungi</taxon>
        <taxon>Dikarya</taxon>
        <taxon>Ascomycota</taxon>
        <taxon>Pezizomycotina</taxon>
        <taxon>Dothideomycetes</taxon>
        <taxon>Dothideomycetidae</taxon>
        <taxon>Mycosphaerellales</taxon>
        <taxon>Teratosphaeriaceae</taxon>
        <taxon>Oleoguttula</taxon>
    </lineage>
</organism>